<name>A0A4C1V9J7_EUMVA</name>
<dbReference type="AlphaFoldDB" id="A0A4C1V9J7"/>
<comment type="caution">
    <text evidence="1">The sequence shown here is derived from an EMBL/GenBank/DDBJ whole genome shotgun (WGS) entry which is preliminary data.</text>
</comment>
<evidence type="ECO:0000313" key="1">
    <source>
        <dbReference type="EMBL" id="GBP35538.1"/>
    </source>
</evidence>
<reference evidence="1 2" key="1">
    <citation type="journal article" date="2019" name="Commun. Biol.">
        <title>The bagworm genome reveals a unique fibroin gene that provides high tensile strength.</title>
        <authorList>
            <person name="Kono N."/>
            <person name="Nakamura H."/>
            <person name="Ohtoshi R."/>
            <person name="Tomita M."/>
            <person name="Numata K."/>
            <person name="Arakawa K."/>
        </authorList>
    </citation>
    <scope>NUCLEOTIDE SEQUENCE [LARGE SCALE GENOMIC DNA]</scope>
</reference>
<organism evidence="1 2">
    <name type="scientific">Eumeta variegata</name>
    <name type="common">Bagworm moth</name>
    <name type="synonym">Eumeta japonica</name>
    <dbReference type="NCBI Taxonomy" id="151549"/>
    <lineage>
        <taxon>Eukaryota</taxon>
        <taxon>Metazoa</taxon>
        <taxon>Ecdysozoa</taxon>
        <taxon>Arthropoda</taxon>
        <taxon>Hexapoda</taxon>
        <taxon>Insecta</taxon>
        <taxon>Pterygota</taxon>
        <taxon>Neoptera</taxon>
        <taxon>Endopterygota</taxon>
        <taxon>Lepidoptera</taxon>
        <taxon>Glossata</taxon>
        <taxon>Ditrysia</taxon>
        <taxon>Tineoidea</taxon>
        <taxon>Psychidae</taxon>
        <taxon>Oiketicinae</taxon>
        <taxon>Eumeta</taxon>
    </lineage>
</organism>
<protein>
    <submittedName>
        <fullName evidence="1">Uncharacterized protein</fullName>
    </submittedName>
</protein>
<keyword evidence="2" id="KW-1185">Reference proteome</keyword>
<proteinExistence type="predicted"/>
<accession>A0A4C1V9J7</accession>
<evidence type="ECO:0000313" key="2">
    <source>
        <dbReference type="Proteomes" id="UP000299102"/>
    </source>
</evidence>
<sequence length="83" mass="9536">MSALVHCGSHYLALSPPAPRSTRALRALLLWATLRRRKGKNVRVGSRLRSPRKMWSPTVRRSIEENLRIAHMYIRDNSGIDMV</sequence>
<gene>
    <name evidence="1" type="ORF">EVAR_17399_1</name>
</gene>
<dbReference type="EMBL" id="BGZK01000305">
    <property type="protein sequence ID" value="GBP35538.1"/>
    <property type="molecule type" value="Genomic_DNA"/>
</dbReference>
<dbReference type="Proteomes" id="UP000299102">
    <property type="component" value="Unassembled WGS sequence"/>
</dbReference>